<evidence type="ECO:0000313" key="3">
    <source>
        <dbReference type="Proteomes" id="UP000274556"/>
    </source>
</evidence>
<gene>
    <name evidence="2" type="ORF">BDD21_3537</name>
</gene>
<dbReference type="Proteomes" id="UP000274556">
    <property type="component" value="Unassembled WGS sequence"/>
</dbReference>
<reference evidence="2 3" key="1">
    <citation type="submission" date="2018-10" db="EMBL/GenBank/DDBJ databases">
        <title>Genomic Encyclopedia of Archaeal and Bacterial Type Strains, Phase II (KMG-II): from individual species to whole genera.</title>
        <authorList>
            <person name="Goeker M."/>
        </authorList>
    </citation>
    <scope>NUCLEOTIDE SEQUENCE [LARGE SCALE GENOMIC DNA]</scope>
    <source>
        <strain evidence="2 3">DSM 235</strain>
    </source>
</reference>
<evidence type="ECO:0000313" key="2">
    <source>
        <dbReference type="EMBL" id="RKT46042.1"/>
    </source>
</evidence>
<dbReference type="EMBL" id="RBXL01000001">
    <property type="protein sequence ID" value="RKT46042.1"/>
    <property type="molecule type" value="Genomic_DNA"/>
</dbReference>
<protein>
    <submittedName>
        <fullName evidence="2">Uncharacterized protein DUF29</fullName>
    </submittedName>
</protein>
<proteinExistence type="predicted"/>
<dbReference type="PANTHER" id="PTHR34235">
    <property type="entry name" value="SLR1203 PROTEIN-RELATED"/>
    <property type="match status" value="1"/>
</dbReference>
<dbReference type="Pfam" id="PF01724">
    <property type="entry name" value="DUF29"/>
    <property type="match status" value="1"/>
</dbReference>
<evidence type="ECO:0000256" key="1">
    <source>
        <dbReference type="SAM" id="MobiDB-lite"/>
    </source>
</evidence>
<keyword evidence="3" id="KW-1185">Reference proteome</keyword>
<accession>A0A495V9G7</accession>
<dbReference type="RefSeq" id="WP_245969665.1">
    <property type="nucleotide sequence ID" value="NZ_RBXL01000001.1"/>
</dbReference>
<dbReference type="AlphaFoldDB" id="A0A495V9G7"/>
<feature type="region of interest" description="Disordered" evidence="1">
    <location>
        <begin position="46"/>
        <end position="65"/>
    </location>
</feature>
<dbReference type="Gene3D" id="1.20.1220.20">
    <property type="entry name" value="Uncharcterised protein PF01724"/>
    <property type="match status" value="1"/>
</dbReference>
<organism evidence="2 3">
    <name type="scientific">Thiocapsa rosea</name>
    <dbReference type="NCBI Taxonomy" id="69360"/>
    <lineage>
        <taxon>Bacteria</taxon>
        <taxon>Pseudomonadati</taxon>
        <taxon>Pseudomonadota</taxon>
        <taxon>Gammaproteobacteria</taxon>
        <taxon>Chromatiales</taxon>
        <taxon>Chromatiaceae</taxon>
        <taxon>Thiocapsa</taxon>
    </lineage>
</organism>
<sequence length="80" mass="9410">MTPEVDYDRDFYAWIARNVALLRAGRVSEVDAENIAEELESMGKRDLRQLRSRSRRGHTNPTHDAYRTERGLTRCRRFAV</sequence>
<dbReference type="InterPro" id="IPR002636">
    <property type="entry name" value="DUF29"/>
</dbReference>
<dbReference type="PANTHER" id="PTHR34235:SF1">
    <property type="entry name" value="SLR0416 PROTEIN"/>
    <property type="match status" value="1"/>
</dbReference>
<comment type="caution">
    <text evidence="2">The sequence shown here is derived from an EMBL/GenBank/DDBJ whole genome shotgun (WGS) entry which is preliminary data.</text>
</comment>
<name>A0A495V9G7_9GAMM</name>